<keyword evidence="1" id="KW-0472">Membrane</keyword>
<dbReference type="Proteomes" id="UP000037962">
    <property type="component" value="Unassembled WGS sequence"/>
</dbReference>
<dbReference type="AlphaFoldDB" id="A0A7V8LP82"/>
<gene>
    <name evidence="2" type="ORF">AN908_12420</name>
    <name evidence="3" type="ORF">AN912_10620</name>
</gene>
<dbReference type="EMBL" id="LJFS01000011">
    <property type="protein sequence ID" value="KPG34231.1"/>
    <property type="molecule type" value="Genomic_DNA"/>
</dbReference>
<evidence type="ECO:0000313" key="3">
    <source>
        <dbReference type="EMBL" id="KPG34231.1"/>
    </source>
</evidence>
<feature type="transmembrane region" description="Helical" evidence="1">
    <location>
        <begin position="62"/>
        <end position="85"/>
    </location>
</feature>
<protein>
    <submittedName>
        <fullName evidence="2">Uncharacterized protein</fullName>
    </submittedName>
</protein>
<evidence type="ECO:0000256" key="1">
    <source>
        <dbReference type="SAM" id="Phobius"/>
    </source>
</evidence>
<organism evidence="2 4">
    <name type="scientific">Mycobacteroides immunogenum</name>
    <dbReference type="NCBI Taxonomy" id="83262"/>
    <lineage>
        <taxon>Bacteria</taxon>
        <taxon>Bacillati</taxon>
        <taxon>Actinomycetota</taxon>
        <taxon>Actinomycetes</taxon>
        <taxon>Mycobacteriales</taxon>
        <taxon>Mycobacteriaceae</taxon>
        <taxon>Mycobacteroides</taxon>
    </lineage>
</organism>
<dbReference type="KEGG" id="miz:BAB75_01840"/>
<keyword evidence="1" id="KW-1133">Transmembrane helix</keyword>
<accession>A0A7V8LP82</accession>
<dbReference type="GeneID" id="45762645"/>
<reference evidence="4 5" key="1">
    <citation type="submission" date="2015-09" db="EMBL/GenBank/DDBJ databases">
        <title>Genome Sequences of Mycobacterium immunogenum Isolates, Recuperated from a Chloraminated Drinking Water Distribution System Simulator Subjected to Episodes of Nitrification.</title>
        <authorList>
            <person name="Gomez-Alvarez V."/>
            <person name="Revetta R.P."/>
        </authorList>
    </citation>
    <scope>NUCLEOTIDE SEQUENCE [LARGE SCALE GENOMIC DNA]</scope>
    <source>
        <strain evidence="2 4">H008</strain>
        <strain evidence="3 5">H076</strain>
    </source>
</reference>
<sequence length="86" mass="9103">MTEQQASPDGRAGFHPYHLVVGLLSGTALGVASAAVLWVFAFVTPILLGMIVFFLSERARYVAVGMFAAGTGLIVFEVTSFALLLI</sequence>
<dbReference type="Proteomes" id="UP000037843">
    <property type="component" value="Unassembled WGS sequence"/>
</dbReference>
<keyword evidence="5" id="KW-1185">Reference proteome</keyword>
<name>A0A7V8LP82_9MYCO</name>
<evidence type="ECO:0000313" key="4">
    <source>
        <dbReference type="Proteomes" id="UP000037843"/>
    </source>
</evidence>
<proteinExistence type="predicted"/>
<evidence type="ECO:0000313" key="5">
    <source>
        <dbReference type="Proteomes" id="UP000037962"/>
    </source>
</evidence>
<evidence type="ECO:0000313" key="2">
    <source>
        <dbReference type="EMBL" id="KPG11201.1"/>
    </source>
</evidence>
<keyword evidence="1" id="KW-0812">Transmembrane</keyword>
<comment type="caution">
    <text evidence="2">The sequence shown here is derived from an EMBL/GenBank/DDBJ whole genome shotgun (WGS) entry which is preliminary data.</text>
</comment>
<feature type="transmembrane region" description="Helical" evidence="1">
    <location>
        <begin position="28"/>
        <end position="55"/>
    </location>
</feature>
<dbReference type="RefSeq" id="WP_043079804.1">
    <property type="nucleotide sequence ID" value="NZ_CP011530.1"/>
</dbReference>
<dbReference type="EMBL" id="LJFO01000006">
    <property type="protein sequence ID" value="KPG11201.1"/>
    <property type="molecule type" value="Genomic_DNA"/>
</dbReference>